<dbReference type="SUPFAM" id="SSF116734">
    <property type="entry name" value="DNA methylase specificity domain"/>
    <property type="match status" value="2"/>
</dbReference>
<organism evidence="5 6">
    <name type="scientific">Acidithiobacillus ferrooxidans</name>
    <name type="common">Thiobacillus ferrooxidans</name>
    <dbReference type="NCBI Taxonomy" id="920"/>
    <lineage>
        <taxon>Bacteria</taxon>
        <taxon>Pseudomonadati</taxon>
        <taxon>Pseudomonadota</taxon>
        <taxon>Acidithiobacillia</taxon>
        <taxon>Acidithiobacillales</taxon>
        <taxon>Acidithiobacillaceae</taxon>
        <taxon>Acidithiobacillus</taxon>
    </lineage>
</organism>
<dbReference type="PANTHER" id="PTHR30408">
    <property type="entry name" value="TYPE-1 RESTRICTION ENZYME ECOKI SPECIFICITY PROTEIN"/>
    <property type="match status" value="1"/>
</dbReference>
<comment type="similarity">
    <text evidence="1">Belongs to the type-I restriction system S methylase family.</text>
</comment>
<dbReference type="EMBL" id="LVXZ01000114">
    <property type="protein sequence ID" value="OAP90593.1"/>
    <property type="molecule type" value="Genomic_DNA"/>
</dbReference>
<accession>A0A179BGY2</accession>
<dbReference type="RefSeq" id="WP_064219305.1">
    <property type="nucleotide sequence ID" value="NZ_LVXZ01000114.1"/>
</dbReference>
<dbReference type="GO" id="GO:0003677">
    <property type="term" value="F:DNA binding"/>
    <property type="evidence" value="ECO:0007669"/>
    <property type="project" value="UniProtKB-KW"/>
</dbReference>
<dbReference type="CDD" id="cd17292">
    <property type="entry name" value="RMtype1_S_LlaA17I_TRD2-CR2_like"/>
    <property type="match status" value="1"/>
</dbReference>
<sequence>MSSKTKTTATKEEAKPEMVPKLRFPEFRGAEGWEPKRLGLALKFQAGFPFPSAGFNDAGKGLRLIRNRDLRSDDIVKFYSEDFDPNFVVNNGDVLVGMDGDFTPTVWEKGEALLNQRVGRILPRGDNDHRFLLYLLTLCLKGIEEATARTTVKHLSHSAVEDRHEPLPSPAEQQKIAECLSSVDELMAAQARKVDALKTHKKGLMQQLFPREGETQPRLRFPEFQNTGEWVRKTVGDVSEVLMCKRIFADETNPNEGVPFYKIGTLGGVPDAFISREKFEDYKSRYNYPRKNEVLITCSGTVGKCLPFDGKDAYFQDSNIVWLDNPTGEVSNEFLLMLLSNVNWGRLNSTTITRIYGPDLRGMAIKYPEDEDEQQRIASCLISLDALITSETQKLEALKTHKNGLMQQLFPSPEAVEA</sequence>
<dbReference type="CDD" id="cd17257">
    <property type="entry name" value="RMtype1_S_EcoBI-TRD1-CR1_like"/>
    <property type="match status" value="1"/>
</dbReference>
<evidence type="ECO:0000259" key="4">
    <source>
        <dbReference type="Pfam" id="PF01420"/>
    </source>
</evidence>
<keyword evidence="3" id="KW-0238">DNA-binding</keyword>
<protein>
    <recommendedName>
        <fullName evidence="4">Type I restriction modification DNA specificity domain-containing protein</fullName>
    </recommendedName>
</protein>
<evidence type="ECO:0000256" key="1">
    <source>
        <dbReference type="ARBA" id="ARBA00010923"/>
    </source>
</evidence>
<dbReference type="InterPro" id="IPR052021">
    <property type="entry name" value="Type-I_RS_S_subunit"/>
</dbReference>
<dbReference type="PANTHER" id="PTHR30408:SF12">
    <property type="entry name" value="TYPE I RESTRICTION ENZYME MJAVIII SPECIFICITY SUBUNIT"/>
    <property type="match status" value="1"/>
</dbReference>
<dbReference type="GO" id="GO:0009307">
    <property type="term" value="P:DNA restriction-modification system"/>
    <property type="evidence" value="ECO:0007669"/>
    <property type="project" value="UniProtKB-KW"/>
</dbReference>
<feature type="domain" description="Type I restriction modification DNA specificity" evidence="4">
    <location>
        <begin position="31"/>
        <end position="191"/>
    </location>
</feature>
<proteinExistence type="inferred from homology"/>
<dbReference type="AlphaFoldDB" id="A0A179BGY2"/>
<evidence type="ECO:0000313" key="5">
    <source>
        <dbReference type="EMBL" id="OAP90593.1"/>
    </source>
</evidence>
<dbReference type="Gene3D" id="1.10.287.1120">
    <property type="entry name" value="Bipartite methylase S protein"/>
    <property type="match status" value="1"/>
</dbReference>
<gene>
    <name evidence="5" type="ORF">A4H96_09130</name>
</gene>
<reference evidence="5 6" key="1">
    <citation type="submission" date="2016-04" db="EMBL/GenBank/DDBJ databases">
        <title>Acidithiobacillus ferrooxidans genome sequencing and assembly.</title>
        <authorList>
            <person name="Zhou Z."/>
        </authorList>
    </citation>
    <scope>NUCLEOTIDE SEQUENCE [LARGE SCALE GENOMIC DNA]</scope>
    <source>
        <strain evidence="5 6">BY0502</strain>
    </source>
</reference>
<keyword evidence="6" id="KW-1185">Reference proteome</keyword>
<dbReference type="InterPro" id="IPR044946">
    <property type="entry name" value="Restrct_endonuc_typeI_TRD_sf"/>
</dbReference>
<dbReference type="Gene3D" id="3.90.220.20">
    <property type="entry name" value="DNA methylase specificity domains"/>
    <property type="match status" value="2"/>
</dbReference>
<dbReference type="Pfam" id="PF01420">
    <property type="entry name" value="Methylase_S"/>
    <property type="match status" value="2"/>
</dbReference>
<evidence type="ECO:0000313" key="6">
    <source>
        <dbReference type="Proteomes" id="UP000078302"/>
    </source>
</evidence>
<dbReference type="InterPro" id="IPR000055">
    <property type="entry name" value="Restrct_endonuc_typeI_TRD"/>
</dbReference>
<dbReference type="OrthoDB" id="164285at2"/>
<comment type="caution">
    <text evidence="5">The sequence shown here is derived from an EMBL/GenBank/DDBJ whole genome shotgun (WGS) entry which is preliminary data.</text>
</comment>
<evidence type="ECO:0000256" key="3">
    <source>
        <dbReference type="ARBA" id="ARBA00023125"/>
    </source>
</evidence>
<name>A0A179BGY2_ACIFR</name>
<keyword evidence="2" id="KW-0680">Restriction system</keyword>
<evidence type="ECO:0000256" key="2">
    <source>
        <dbReference type="ARBA" id="ARBA00022747"/>
    </source>
</evidence>
<dbReference type="Proteomes" id="UP000078302">
    <property type="component" value="Unassembled WGS sequence"/>
</dbReference>
<feature type="domain" description="Type I restriction modification DNA specificity" evidence="4">
    <location>
        <begin position="229"/>
        <end position="399"/>
    </location>
</feature>